<feature type="chain" id="PRO_5004583024" evidence="2">
    <location>
        <begin position="20"/>
        <end position="373"/>
    </location>
</feature>
<sequence>MRILHILCLLLGLIVISQARRHIGDHHGAKSGHGSLHGLHRHRGSFIRHRRHQFQGPYGYYVNHYDRSHLKNSHHRGLHRAAAAAAAADKSQPLLMTEGPIEVANKEALPNVTEGEGVEKSGEHKTGRHHYWSRRLGHSRRSMAPNHVEEEEEKLDGSSSNEGEVDQKHRSGHHFHRGGRYHHRYHHHEPDMTKYAADDELAKNKTESNEGSDKEVQVSHRGHHYRRHGGSRHYHRRQHDVSKMENNDETDVHEMTNGSYQGFHRRRWGYHHHYRHGHGGKSENPAENPLNEKDVEATADSDEEYYGTPRRWRGHHGNWHHRRTHGHSKPEVNESEKKKDDPKGSVATEKLLSETTTSATYNVADNIDVRLGN</sequence>
<evidence type="ECO:0000313" key="3">
    <source>
        <dbReference type="EMBL" id="AFP59358.1"/>
    </source>
</evidence>
<feature type="region of interest" description="Disordered" evidence="1">
    <location>
        <begin position="204"/>
        <end position="237"/>
    </location>
</feature>
<feature type="signal peptide" evidence="2">
    <location>
        <begin position="1"/>
        <end position="19"/>
    </location>
</feature>
<evidence type="ECO:0000256" key="2">
    <source>
        <dbReference type="SAM" id="SignalP"/>
    </source>
</evidence>
<accession>T1P844</accession>
<name>T1P844_MUSDO</name>
<evidence type="ECO:0000256" key="1">
    <source>
        <dbReference type="SAM" id="MobiDB-lite"/>
    </source>
</evidence>
<feature type="compositionally biased region" description="Basic residues" evidence="1">
    <location>
        <begin position="126"/>
        <end position="141"/>
    </location>
</feature>
<feature type="compositionally biased region" description="Basic residues" evidence="1">
    <location>
        <begin position="310"/>
        <end position="327"/>
    </location>
</feature>
<protein>
    <submittedName>
        <fullName evidence="3">Uncharacterized protein</fullName>
    </submittedName>
</protein>
<feature type="region of interest" description="Disordered" evidence="1">
    <location>
        <begin position="112"/>
        <end position="186"/>
    </location>
</feature>
<feature type="compositionally biased region" description="Basic residues" evidence="1">
    <location>
        <begin position="220"/>
        <end position="237"/>
    </location>
</feature>
<dbReference type="VEuPathDB" id="VectorBase:MDOMA2_012730"/>
<reference evidence="3" key="1">
    <citation type="submission" date="2012-08" db="EMBL/GenBank/DDBJ databases">
        <title>Transcriptome of adult Musca domestica launches a platform for comparative house fly gene expression and characterization of differential gene expression among resistant and susceptible house flies.</title>
        <authorList>
            <person name="Liu N."/>
            <person name="Zhang L."/>
            <person name="Li M."/>
            <person name="Reid W."/>
        </authorList>
    </citation>
    <scope>NUCLEOTIDE SEQUENCE</scope>
    <source>
        <strain evidence="3">ALHF</strain>
        <tissue evidence="3">Whole body</tissue>
    </source>
</reference>
<dbReference type="VEuPathDB" id="VectorBase:MDOA008129"/>
<dbReference type="AlphaFoldDB" id="T1P844"/>
<feature type="region of interest" description="Disordered" evidence="1">
    <location>
        <begin position="306"/>
        <end position="354"/>
    </location>
</feature>
<feature type="compositionally biased region" description="Basic and acidic residues" evidence="1">
    <location>
        <begin position="204"/>
        <end position="218"/>
    </location>
</feature>
<organism evidence="3">
    <name type="scientific">Musca domestica</name>
    <name type="common">House fly</name>
    <dbReference type="NCBI Taxonomy" id="7370"/>
    <lineage>
        <taxon>Eukaryota</taxon>
        <taxon>Metazoa</taxon>
        <taxon>Ecdysozoa</taxon>
        <taxon>Arthropoda</taxon>
        <taxon>Hexapoda</taxon>
        <taxon>Insecta</taxon>
        <taxon>Pterygota</taxon>
        <taxon>Neoptera</taxon>
        <taxon>Endopterygota</taxon>
        <taxon>Diptera</taxon>
        <taxon>Brachycera</taxon>
        <taxon>Muscomorpha</taxon>
        <taxon>Muscoidea</taxon>
        <taxon>Muscidae</taxon>
        <taxon>Musca</taxon>
    </lineage>
</organism>
<keyword evidence="2" id="KW-0732">Signal</keyword>
<feature type="compositionally biased region" description="Basic residues" evidence="1">
    <location>
        <begin position="170"/>
        <end position="186"/>
    </location>
</feature>
<feature type="compositionally biased region" description="Basic and acidic residues" evidence="1">
    <location>
        <begin position="328"/>
        <end position="343"/>
    </location>
</feature>
<dbReference type="EMBL" id="KA644729">
    <property type="protein sequence ID" value="AFP59358.1"/>
    <property type="molecule type" value="mRNA"/>
</dbReference>
<proteinExistence type="evidence at transcript level"/>